<evidence type="ECO:0000313" key="2">
    <source>
        <dbReference type="Proteomes" id="UP000298663"/>
    </source>
</evidence>
<name>A0A4U5LRW8_STECR</name>
<reference evidence="1 2" key="2">
    <citation type="journal article" date="2019" name="G3 (Bethesda)">
        <title>Hybrid Assembly of the Genome of the Entomopathogenic Nematode Steinernema carpocapsae Identifies the X-Chromosome.</title>
        <authorList>
            <person name="Serra L."/>
            <person name="Macchietto M."/>
            <person name="Macias-Munoz A."/>
            <person name="McGill C.J."/>
            <person name="Rodriguez I.M."/>
            <person name="Rodriguez B."/>
            <person name="Murad R."/>
            <person name="Mortazavi A."/>
        </authorList>
    </citation>
    <scope>NUCLEOTIDE SEQUENCE [LARGE SCALE GENOMIC DNA]</scope>
    <source>
        <strain evidence="1 2">ALL</strain>
    </source>
</reference>
<reference evidence="1 2" key="1">
    <citation type="journal article" date="2015" name="Genome Biol.">
        <title>Comparative genomics of Steinernema reveals deeply conserved gene regulatory networks.</title>
        <authorList>
            <person name="Dillman A.R."/>
            <person name="Macchietto M."/>
            <person name="Porter C.F."/>
            <person name="Rogers A."/>
            <person name="Williams B."/>
            <person name="Antoshechkin I."/>
            <person name="Lee M.M."/>
            <person name="Goodwin Z."/>
            <person name="Lu X."/>
            <person name="Lewis E.E."/>
            <person name="Goodrich-Blair H."/>
            <person name="Stock S.P."/>
            <person name="Adams B.J."/>
            <person name="Sternberg P.W."/>
            <person name="Mortazavi A."/>
        </authorList>
    </citation>
    <scope>NUCLEOTIDE SEQUENCE [LARGE SCALE GENOMIC DNA]</scope>
    <source>
        <strain evidence="1 2">ALL</strain>
    </source>
</reference>
<dbReference type="EMBL" id="AZBU02000013">
    <property type="protein sequence ID" value="TKR58758.1"/>
    <property type="molecule type" value="Genomic_DNA"/>
</dbReference>
<protein>
    <submittedName>
        <fullName evidence="1">Uncharacterized protein</fullName>
    </submittedName>
</protein>
<keyword evidence="2" id="KW-1185">Reference proteome</keyword>
<organism evidence="1 2">
    <name type="scientific">Steinernema carpocapsae</name>
    <name type="common">Entomopathogenic nematode</name>
    <dbReference type="NCBI Taxonomy" id="34508"/>
    <lineage>
        <taxon>Eukaryota</taxon>
        <taxon>Metazoa</taxon>
        <taxon>Ecdysozoa</taxon>
        <taxon>Nematoda</taxon>
        <taxon>Chromadorea</taxon>
        <taxon>Rhabditida</taxon>
        <taxon>Tylenchina</taxon>
        <taxon>Panagrolaimomorpha</taxon>
        <taxon>Strongyloidoidea</taxon>
        <taxon>Steinernematidae</taxon>
        <taxon>Steinernema</taxon>
    </lineage>
</organism>
<gene>
    <name evidence="1" type="ORF">L596_030165</name>
</gene>
<evidence type="ECO:0000313" key="1">
    <source>
        <dbReference type="EMBL" id="TKR58758.1"/>
    </source>
</evidence>
<proteinExistence type="predicted"/>
<accession>A0A4U5LRW8</accession>
<comment type="caution">
    <text evidence="1">The sequence shown here is derived from an EMBL/GenBank/DDBJ whole genome shotgun (WGS) entry which is preliminary data.</text>
</comment>
<sequence>MTLPKDVDICVKLLPASPSAAYRKGTALRQPRALARARNVVPAENFGRSRIPGPGKQSFKALQPIKWPFRSPKTRNASCKNDASLGLLAKRRIPDMTATR</sequence>
<dbReference type="Proteomes" id="UP000298663">
    <property type="component" value="Unassembled WGS sequence"/>
</dbReference>
<dbReference type="AlphaFoldDB" id="A0A4U5LRW8"/>